<dbReference type="PANTHER" id="PTHR24567:SF74">
    <property type="entry name" value="HTH-TYPE TRANSCRIPTIONAL REGULATOR ARCR"/>
    <property type="match status" value="1"/>
</dbReference>
<feature type="domain" description="Cyclic nucleotide-binding" evidence="4">
    <location>
        <begin position="14"/>
        <end position="134"/>
    </location>
</feature>
<name>A0ABV3TU41_9GAMM</name>
<sequence>MVVDKREILAANPLLSGLPEGVVEELMAVSVLRQFADGDCVYAKGDDGDGLLGVVQGRIRLSNSSRDGKELLVMLIEPGDWIGEISLLDGLPRSLDAFAMGDCAVLFLPRARFDALLKAKPELYQYFIPMLCRKLRLALSYVEGVALFPLPARLAQRILELLTFYGIADDKPGILIDMHLPQEDLAKMLGVSRQAISRELKRLEAGHIIELAYGQLRILDKAALQQELDRHA</sequence>
<dbReference type="SUPFAM" id="SSF51206">
    <property type="entry name" value="cAMP-binding domain-like"/>
    <property type="match status" value="1"/>
</dbReference>
<keyword evidence="8" id="KW-1185">Reference proteome</keyword>
<evidence type="ECO:0000313" key="7">
    <source>
        <dbReference type="EMBL" id="MEX1665131.1"/>
    </source>
</evidence>
<feature type="domain" description="HTH crp-type" evidence="6">
    <location>
        <begin position="148"/>
        <end position="222"/>
    </location>
</feature>
<dbReference type="PROSITE" id="PS50042">
    <property type="entry name" value="CNMP_BINDING_3"/>
    <property type="match status" value="1"/>
</dbReference>
<dbReference type="CDD" id="cd00038">
    <property type="entry name" value="CAP_ED"/>
    <property type="match status" value="1"/>
</dbReference>
<dbReference type="InterPro" id="IPR018490">
    <property type="entry name" value="cNMP-bd_dom_sf"/>
</dbReference>
<reference evidence="7 8" key="1">
    <citation type="journal article" date="2011" name="Int. J. Syst. Evol. Microbiol.">
        <title>Zhongshania antarctica gen. nov., sp. nov. and Zhongshania guokunii sp. nov., gammaproteobacteria respectively isolated from coastal attached (fast) ice and surface seawater of the Antarctic.</title>
        <authorList>
            <person name="Li H.J."/>
            <person name="Zhang X.Y."/>
            <person name="Chen C.X."/>
            <person name="Zhang Y.J."/>
            <person name="Gao Z.M."/>
            <person name="Yu Y."/>
            <person name="Chen X.L."/>
            <person name="Chen B."/>
            <person name="Zhang Y.Z."/>
        </authorList>
    </citation>
    <scope>NUCLEOTIDE SEQUENCE [LARGE SCALE GENOMIC DNA]</scope>
    <source>
        <strain evidence="7 8">R06B22</strain>
    </source>
</reference>
<protein>
    <submittedName>
        <fullName evidence="7">Crp/Fnr family transcriptional regulator</fullName>
    </submittedName>
</protein>
<accession>A0ABV3TU41</accession>
<dbReference type="InterPro" id="IPR012318">
    <property type="entry name" value="HTH_CRP"/>
</dbReference>
<evidence type="ECO:0000259" key="6">
    <source>
        <dbReference type="PROSITE" id="PS51063"/>
    </source>
</evidence>
<dbReference type="PROSITE" id="PS51063">
    <property type="entry name" value="HTH_CRP_2"/>
    <property type="match status" value="1"/>
</dbReference>
<evidence type="ECO:0000313" key="8">
    <source>
        <dbReference type="Proteomes" id="UP001557484"/>
    </source>
</evidence>
<proteinExistence type="predicted"/>
<evidence type="ECO:0000256" key="2">
    <source>
        <dbReference type="ARBA" id="ARBA00023125"/>
    </source>
</evidence>
<dbReference type="EMBL" id="JBFRYB010000001">
    <property type="protein sequence ID" value="MEX1665131.1"/>
    <property type="molecule type" value="Genomic_DNA"/>
</dbReference>
<dbReference type="PROSITE" id="PS50943">
    <property type="entry name" value="HTH_CROC1"/>
    <property type="match status" value="1"/>
</dbReference>
<keyword evidence="1" id="KW-0805">Transcription regulation</keyword>
<dbReference type="Pfam" id="PF13545">
    <property type="entry name" value="HTH_Crp_2"/>
    <property type="match status" value="1"/>
</dbReference>
<gene>
    <name evidence="7" type="ORF">AB4875_06500</name>
</gene>
<dbReference type="Proteomes" id="UP001557484">
    <property type="component" value="Unassembled WGS sequence"/>
</dbReference>
<dbReference type="Gene3D" id="2.60.120.10">
    <property type="entry name" value="Jelly Rolls"/>
    <property type="match status" value="1"/>
</dbReference>
<dbReference type="Gene3D" id="1.10.10.10">
    <property type="entry name" value="Winged helix-like DNA-binding domain superfamily/Winged helix DNA-binding domain"/>
    <property type="match status" value="1"/>
</dbReference>
<dbReference type="InterPro" id="IPR036390">
    <property type="entry name" value="WH_DNA-bd_sf"/>
</dbReference>
<dbReference type="InterPro" id="IPR001387">
    <property type="entry name" value="Cro/C1-type_HTH"/>
</dbReference>
<evidence type="ECO:0000259" key="4">
    <source>
        <dbReference type="PROSITE" id="PS50042"/>
    </source>
</evidence>
<dbReference type="PANTHER" id="PTHR24567">
    <property type="entry name" value="CRP FAMILY TRANSCRIPTIONAL REGULATORY PROTEIN"/>
    <property type="match status" value="1"/>
</dbReference>
<comment type="caution">
    <text evidence="7">The sequence shown here is derived from an EMBL/GenBank/DDBJ whole genome shotgun (WGS) entry which is preliminary data.</text>
</comment>
<dbReference type="Pfam" id="PF00027">
    <property type="entry name" value="cNMP_binding"/>
    <property type="match status" value="1"/>
</dbReference>
<evidence type="ECO:0000256" key="3">
    <source>
        <dbReference type="ARBA" id="ARBA00023163"/>
    </source>
</evidence>
<keyword evidence="2" id="KW-0238">DNA-binding</keyword>
<organism evidence="7 8">
    <name type="scientific">Zhongshania arctica</name>
    <dbReference type="NCBI Taxonomy" id="3238302"/>
    <lineage>
        <taxon>Bacteria</taxon>
        <taxon>Pseudomonadati</taxon>
        <taxon>Pseudomonadota</taxon>
        <taxon>Gammaproteobacteria</taxon>
        <taxon>Cellvibrionales</taxon>
        <taxon>Spongiibacteraceae</taxon>
        <taxon>Zhongshania</taxon>
    </lineage>
</organism>
<feature type="domain" description="HTH cro/C1-type" evidence="5">
    <location>
        <begin position="180"/>
        <end position="198"/>
    </location>
</feature>
<dbReference type="RefSeq" id="WP_368375239.1">
    <property type="nucleotide sequence ID" value="NZ_JBFRYB010000001.1"/>
</dbReference>
<dbReference type="SMART" id="SM00419">
    <property type="entry name" value="HTH_CRP"/>
    <property type="match status" value="1"/>
</dbReference>
<dbReference type="InterPro" id="IPR014710">
    <property type="entry name" value="RmlC-like_jellyroll"/>
</dbReference>
<dbReference type="InterPro" id="IPR000595">
    <property type="entry name" value="cNMP-bd_dom"/>
</dbReference>
<dbReference type="InterPro" id="IPR036388">
    <property type="entry name" value="WH-like_DNA-bd_sf"/>
</dbReference>
<keyword evidence="3" id="KW-0804">Transcription</keyword>
<dbReference type="InterPro" id="IPR050397">
    <property type="entry name" value="Env_Response_Regulators"/>
</dbReference>
<dbReference type="SMART" id="SM00100">
    <property type="entry name" value="cNMP"/>
    <property type="match status" value="1"/>
</dbReference>
<evidence type="ECO:0000259" key="5">
    <source>
        <dbReference type="PROSITE" id="PS50943"/>
    </source>
</evidence>
<evidence type="ECO:0000256" key="1">
    <source>
        <dbReference type="ARBA" id="ARBA00023015"/>
    </source>
</evidence>
<dbReference type="SUPFAM" id="SSF46785">
    <property type="entry name" value="Winged helix' DNA-binding domain"/>
    <property type="match status" value="1"/>
</dbReference>